<feature type="domain" description="Histone deacetylase" evidence="2">
    <location>
        <begin position="44"/>
        <end position="329"/>
    </location>
</feature>
<dbReference type="PANTHER" id="PTHR10625:SF10">
    <property type="entry name" value="HISTONE DEACETYLASE HDAC1"/>
    <property type="match status" value="1"/>
</dbReference>
<accession>A0A5Q0LZQ5</accession>
<sequence>MKDTKTTAFFHDERTFWHVPGGLHALFLPVGGWVQPMAGSGMAESPDSKRRIKSLMDVSGLTAQLDVSSAPMASEEDLQRVHPTSYLQQFKAASDAGGGDLGEFAPFGPGSYEIAKLSTGLAIAAMDSVLQGRHRNAFALTRPPGHHCLREHSMGFCLFNNIAVAIETMKARHGVGRVAVIDWDVHHGNGTQQIFYDRPDVLTLSLHQEHCFPPGYSGAEDRGEGAGLGFNVNIPLQPGGGHAAYMHAFERIVTPVIDRYRPELIVVASGLDANGVDPLARMQLHSESFRQMMRQVNALAAKHCDGRVVVVHEGGYAEACVPFCGLAVVEELSGHRTEVEDPFGELLGLQQPSARFDAFQRELIDEMAALHGL</sequence>
<evidence type="ECO:0000259" key="2">
    <source>
        <dbReference type="Pfam" id="PF00850"/>
    </source>
</evidence>
<dbReference type="GO" id="GO:0004407">
    <property type="term" value="F:histone deacetylase activity"/>
    <property type="evidence" value="ECO:0007669"/>
    <property type="project" value="TreeGrafter"/>
</dbReference>
<name>A0A5Q0LZQ5_VARPD</name>
<dbReference type="PANTHER" id="PTHR10625">
    <property type="entry name" value="HISTONE DEACETYLASE HDAC1-RELATED"/>
    <property type="match status" value="1"/>
</dbReference>
<evidence type="ECO:0000313" key="3">
    <source>
        <dbReference type="EMBL" id="QFZ82117.1"/>
    </source>
</evidence>
<dbReference type="Pfam" id="PF00850">
    <property type="entry name" value="Hist_deacetyl"/>
    <property type="match status" value="1"/>
</dbReference>
<comment type="similarity">
    <text evidence="1">Belongs to the histone deacetylase family.</text>
</comment>
<dbReference type="InterPro" id="IPR023696">
    <property type="entry name" value="Ureohydrolase_dom_sf"/>
</dbReference>
<dbReference type="AlphaFoldDB" id="A0A5Q0LZQ5"/>
<dbReference type="EMBL" id="CP045644">
    <property type="protein sequence ID" value="QFZ82117.1"/>
    <property type="molecule type" value="Genomic_DNA"/>
</dbReference>
<dbReference type="Gene3D" id="3.40.800.20">
    <property type="entry name" value="Histone deacetylase domain"/>
    <property type="match status" value="1"/>
</dbReference>
<dbReference type="InterPro" id="IPR023801">
    <property type="entry name" value="His_deacetylse_dom"/>
</dbReference>
<dbReference type="RefSeq" id="WP_153281000.1">
    <property type="nucleotide sequence ID" value="NZ_CP045644.1"/>
</dbReference>
<dbReference type="InterPro" id="IPR037138">
    <property type="entry name" value="His_deacetylse_dom_sf"/>
</dbReference>
<organism evidence="3 4">
    <name type="scientific">Variovorax paradoxus</name>
    <dbReference type="NCBI Taxonomy" id="34073"/>
    <lineage>
        <taxon>Bacteria</taxon>
        <taxon>Pseudomonadati</taxon>
        <taxon>Pseudomonadota</taxon>
        <taxon>Betaproteobacteria</taxon>
        <taxon>Burkholderiales</taxon>
        <taxon>Comamonadaceae</taxon>
        <taxon>Variovorax</taxon>
    </lineage>
</organism>
<reference evidence="3 4" key="1">
    <citation type="submission" date="2019-10" db="EMBL/GenBank/DDBJ databases">
        <title>Complete genome sequence of Variovorax paradoxus 5C-2.</title>
        <authorList>
            <person name="Gogoleva N.E."/>
            <person name="Balkin A.S."/>
        </authorList>
    </citation>
    <scope>NUCLEOTIDE SEQUENCE [LARGE SCALE GENOMIC DNA]</scope>
    <source>
        <strain evidence="3 4">5C-2</strain>
    </source>
</reference>
<dbReference type="InterPro" id="IPR000286">
    <property type="entry name" value="HDACs"/>
</dbReference>
<dbReference type="PRINTS" id="PR01270">
    <property type="entry name" value="HDASUPER"/>
</dbReference>
<proteinExistence type="inferred from homology"/>
<dbReference type="GO" id="GO:0040029">
    <property type="term" value="P:epigenetic regulation of gene expression"/>
    <property type="evidence" value="ECO:0007669"/>
    <property type="project" value="TreeGrafter"/>
</dbReference>
<evidence type="ECO:0000313" key="4">
    <source>
        <dbReference type="Proteomes" id="UP000326780"/>
    </source>
</evidence>
<dbReference type="SUPFAM" id="SSF52768">
    <property type="entry name" value="Arginase/deacetylase"/>
    <property type="match status" value="1"/>
</dbReference>
<dbReference type="Proteomes" id="UP000326780">
    <property type="component" value="Chromosome"/>
</dbReference>
<gene>
    <name evidence="3" type="ORF">GFK26_04770</name>
</gene>
<protein>
    <submittedName>
        <fullName evidence="3">Class II histone deacetylase</fullName>
    </submittedName>
</protein>
<evidence type="ECO:0000256" key="1">
    <source>
        <dbReference type="ARBA" id="ARBA00005947"/>
    </source>
</evidence>
<dbReference type="CDD" id="cd09996">
    <property type="entry name" value="HDAC_classII_1"/>
    <property type="match status" value="1"/>
</dbReference>